<keyword evidence="1" id="KW-0472">Membrane</keyword>
<keyword evidence="1" id="KW-1133">Transmembrane helix</keyword>
<evidence type="ECO:0000259" key="3">
    <source>
        <dbReference type="SMART" id="SM00892"/>
    </source>
</evidence>
<evidence type="ECO:0000256" key="1">
    <source>
        <dbReference type="SAM" id="Phobius"/>
    </source>
</evidence>
<dbReference type="InterPro" id="IPR044925">
    <property type="entry name" value="His-Me_finger_sf"/>
</dbReference>
<dbReference type="CDD" id="cd00091">
    <property type="entry name" value="NUC"/>
    <property type="match status" value="1"/>
</dbReference>
<dbReference type="InterPro" id="IPR001604">
    <property type="entry name" value="Endo_G_ENPP1-like_dom"/>
</dbReference>
<dbReference type="Proteomes" id="UP001205603">
    <property type="component" value="Unassembled WGS sequence"/>
</dbReference>
<name>A0ABT1MGI3_9BACT</name>
<keyword evidence="4" id="KW-0540">Nuclease</keyword>
<dbReference type="InterPro" id="IPR040255">
    <property type="entry name" value="Non-specific_endonuclease"/>
</dbReference>
<dbReference type="GO" id="GO:0004519">
    <property type="term" value="F:endonuclease activity"/>
    <property type="evidence" value="ECO:0007669"/>
    <property type="project" value="UniProtKB-KW"/>
</dbReference>
<dbReference type="PANTHER" id="PTHR13966:SF5">
    <property type="entry name" value="ENDONUCLEASE G, MITOCHONDRIAL"/>
    <property type="match status" value="1"/>
</dbReference>
<dbReference type="SMART" id="SM00477">
    <property type="entry name" value="NUC"/>
    <property type="match status" value="1"/>
</dbReference>
<comment type="caution">
    <text evidence="4">The sequence shown here is derived from an EMBL/GenBank/DDBJ whole genome shotgun (WGS) entry which is preliminary data.</text>
</comment>
<dbReference type="Pfam" id="PF01223">
    <property type="entry name" value="Endonuclease_NS"/>
    <property type="match status" value="1"/>
</dbReference>
<gene>
    <name evidence="4" type="ORF">NMU02_06505</name>
</gene>
<dbReference type="SUPFAM" id="SSF54060">
    <property type="entry name" value="His-Me finger endonucleases"/>
    <property type="match status" value="1"/>
</dbReference>
<dbReference type="EMBL" id="JANDHW010000005">
    <property type="protein sequence ID" value="MCP9611737.1"/>
    <property type="molecule type" value="Genomic_DNA"/>
</dbReference>
<feature type="domain" description="ENPP1-3/EXOG-like endonuclease/phosphodiesterase" evidence="2">
    <location>
        <begin position="77"/>
        <end position="269"/>
    </location>
</feature>
<dbReference type="SMART" id="SM00892">
    <property type="entry name" value="Endonuclease_NS"/>
    <property type="match status" value="1"/>
</dbReference>
<dbReference type="InterPro" id="IPR020821">
    <property type="entry name" value="ENPP1-3/EXOG-like_nuc-like"/>
</dbReference>
<proteinExistence type="predicted"/>
<evidence type="ECO:0000313" key="4">
    <source>
        <dbReference type="EMBL" id="MCP9611737.1"/>
    </source>
</evidence>
<evidence type="ECO:0000259" key="2">
    <source>
        <dbReference type="SMART" id="SM00477"/>
    </source>
</evidence>
<sequence>MANRRNKKRSGKKQNNTYLVKVAWVLFFILILYGFWPFLKSLYRDYTTHGNGYGIERYTDLEIPDALKGKPEQIIRHKGYTVSYNKDWHIPNWVAYELILGELDGPENRYNKFMVDPYVKGMCATNADYSRSGYDKGHMAPAGDMTWNKTAMKESFYFTNICPQHPGLNRGVWKNLEEKIRDRARKDSCVLVVCGPLAGKNDKTIGKNKVKVPHGFFKVVLTPYAKHPKGIGFIFDNKKEEGEPAEYAVSIDSVEELTGIDFFSRLPDEVEEKLESSYDIGEWKL</sequence>
<keyword evidence="1" id="KW-0812">Transmembrane</keyword>
<accession>A0ABT1MGI3</accession>
<keyword evidence="5" id="KW-1185">Reference proteome</keyword>
<evidence type="ECO:0000313" key="5">
    <source>
        <dbReference type="Proteomes" id="UP001205603"/>
    </source>
</evidence>
<dbReference type="Gene3D" id="3.40.570.10">
    <property type="entry name" value="Extracellular Endonuclease, subunit A"/>
    <property type="match status" value="1"/>
</dbReference>
<organism evidence="4 5">
    <name type="scientific">Coprobacter tertius</name>
    <dbReference type="NCBI Taxonomy" id="2944915"/>
    <lineage>
        <taxon>Bacteria</taxon>
        <taxon>Pseudomonadati</taxon>
        <taxon>Bacteroidota</taxon>
        <taxon>Bacteroidia</taxon>
        <taxon>Bacteroidales</taxon>
        <taxon>Barnesiellaceae</taxon>
        <taxon>Coprobacter</taxon>
    </lineage>
</organism>
<feature type="transmembrane region" description="Helical" evidence="1">
    <location>
        <begin position="21"/>
        <end position="39"/>
    </location>
</feature>
<keyword evidence="4" id="KW-0255">Endonuclease</keyword>
<dbReference type="InterPro" id="IPR044929">
    <property type="entry name" value="DNA/RNA_non-sp_Endonuclease_sf"/>
</dbReference>
<dbReference type="PANTHER" id="PTHR13966">
    <property type="entry name" value="ENDONUCLEASE RELATED"/>
    <property type="match status" value="1"/>
</dbReference>
<keyword evidence="4" id="KW-0378">Hydrolase</keyword>
<feature type="domain" description="DNA/RNA non-specific endonuclease/pyrophosphatase/phosphodiesterase" evidence="3">
    <location>
        <begin position="76"/>
        <end position="269"/>
    </location>
</feature>
<dbReference type="RefSeq" id="WP_255026725.1">
    <property type="nucleotide sequence ID" value="NZ_JANDHW010000005.1"/>
</dbReference>
<reference evidence="4 5" key="1">
    <citation type="submission" date="2022-07" db="EMBL/GenBank/DDBJ databases">
        <title>Fecal culturing of patients with breast cancer.</title>
        <authorList>
            <person name="Teng N.M.Y."/>
            <person name="Kiu R."/>
            <person name="Evans R."/>
            <person name="Baker D.J."/>
            <person name="Zenner C."/>
            <person name="Robinson S.D."/>
            <person name="Hall L.J."/>
        </authorList>
    </citation>
    <scope>NUCLEOTIDE SEQUENCE [LARGE SCALE GENOMIC DNA]</scope>
    <source>
        <strain evidence="4 5">LH1063</strain>
    </source>
</reference>
<protein>
    <submittedName>
        <fullName evidence="4">DNA/RNA non-specific endonuclease</fullName>
    </submittedName>
</protein>